<dbReference type="SUPFAM" id="SSF55874">
    <property type="entry name" value="ATPase domain of HSP90 chaperone/DNA topoisomerase II/histidine kinase"/>
    <property type="match status" value="1"/>
</dbReference>
<dbReference type="InterPro" id="IPR001932">
    <property type="entry name" value="PPM-type_phosphatase-like_dom"/>
</dbReference>
<dbReference type="AlphaFoldDB" id="A0A8H9GVW1"/>
<dbReference type="InterPro" id="IPR036457">
    <property type="entry name" value="PPM-type-like_dom_sf"/>
</dbReference>
<dbReference type="Pfam" id="PF07228">
    <property type="entry name" value="SpoIIE"/>
    <property type="match status" value="1"/>
</dbReference>
<sequence>MTMTHRYEDVWVSTADPSVIGALRRAAVALATASGFDQNRTGQVAVAVTEAVSNLVKHAVGGAVLVRHHLERPGTVELVAVDRGPGIADLGRALRDGYSTSGTLGIGLGAIARMATGWDVYSVPGRGTVLVLHFTADGLPGPPLRVSGLRRPIGEESVCGDAFAFSDDGDAVSVLVCDGLGHGDLAAHASREAVRIFMEDPHALPASALERVHRGLGHTRGGAVAVVRVGRESVTFAGLGNISGWIAHAEGRQGMISLPGIAGHKGRRPRQYEYALPPHATVVLHSDGLTDRWHPASFPGLFAHSPAVVGATLLRDVGSRRDDACVVTVKQGQ</sequence>
<comment type="caution">
    <text evidence="2">The sequence shown here is derived from an EMBL/GenBank/DDBJ whole genome shotgun (WGS) entry which is preliminary data.</text>
</comment>
<accession>A0A8H9GVW1</accession>
<dbReference type="Proteomes" id="UP000653480">
    <property type="component" value="Unassembled WGS sequence"/>
</dbReference>
<dbReference type="InterPro" id="IPR036890">
    <property type="entry name" value="HATPase_C_sf"/>
</dbReference>
<evidence type="ECO:0000313" key="3">
    <source>
        <dbReference type="Proteomes" id="UP000653480"/>
    </source>
</evidence>
<gene>
    <name evidence="2" type="ORF">GCM10011574_12010</name>
</gene>
<protein>
    <recommendedName>
        <fullName evidence="1">PPM-type phosphatase domain-containing protein</fullName>
    </recommendedName>
</protein>
<dbReference type="SMART" id="SM00331">
    <property type="entry name" value="PP2C_SIG"/>
    <property type="match status" value="1"/>
</dbReference>
<proteinExistence type="predicted"/>
<feature type="domain" description="PPM-type phosphatase" evidence="1">
    <location>
        <begin position="145"/>
        <end position="331"/>
    </location>
</feature>
<dbReference type="EMBL" id="BMMN01000002">
    <property type="protein sequence ID" value="GGO02821.1"/>
    <property type="molecule type" value="Genomic_DNA"/>
</dbReference>
<dbReference type="PANTHER" id="PTHR35801">
    <property type="entry name" value="PHOSPHOSERINE PHOSPHATASE RSBX"/>
    <property type="match status" value="1"/>
</dbReference>
<name>A0A8H9GVW1_9ACTN</name>
<dbReference type="PANTHER" id="PTHR35801:SF1">
    <property type="entry name" value="PHOSPHOSERINE PHOSPHATASE RSBX"/>
    <property type="match status" value="1"/>
</dbReference>
<keyword evidence="3" id="KW-1185">Reference proteome</keyword>
<dbReference type="RefSeq" id="WP_208762405.1">
    <property type="nucleotide sequence ID" value="NZ_BMMN01000002.1"/>
</dbReference>
<evidence type="ECO:0000313" key="2">
    <source>
        <dbReference type="EMBL" id="GGO02821.1"/>
    </source>
</evidence>
<reference evidence="2" key="1">
    <citation type="journal article" date="2014" name="Int. J. Syst. Evol. Microbiol.">
        <title>Complete genome sequence of Corynebacterium casei LMG S-19264T (=DSM 44701T), isolated from a smear-ripened cheese.</title>
        <authorList>
            <consortium name="US DOE Joint Genome Institute (JGI-PGF)"/>
            <person name="Walter F."/>
            <person name="Albersmeier A."/>
            <person name="Kalinowski J."/>
            <person name="Ruckert C."/>
        </authorList>
    </citation>
    <scope>NUCLEOTIDE SEQUENCE</scope>
    <source>
        <strain evidence="2">CGMCC 4.7138</strain>
    </source>
</reference>
<dbReference type="SUPFAM" id="SSF81606">
    <property type="entry name" value="PP2C-like"/>
    <property type="match status" value="1"/>
</dbReference>
<dbReference type="Gene3D" id="3.60.40.10">
    <property type="entry name" value="PPM-type phosphatase domain"/>
    <property type="match status" value="1"/>
</dbReference>
<dbReference type="InterPro" id="IPR039248">
    <property type="entry name" value="Ptase_RsbX"/>
</dbReference>
<evidence type="ECO:0000259" key="1">
    <source>
        <dbReference type="SMART" id="SM00331"/>
    </source>
</evidence>
<organism evidence="2 3">
    <name type="scientific">Microbispora bryophytorum</name>
    <dbReference type="NCBI Taxonomy" id="1460882"/>
    <lineage>
        <taxon>Bacteria</taxon>
        <taxon>Bacillati</taxon>
        <taxon>Actinomycetota</taxon>
        <taxon>Actinomycetes</taxon>
        <taxon>Streptosporangiales</taxon>
        <taxon>Streptosporangiaceae</taxon>
        <taxon>Microbispora</taxon>
    </lineage>
</organism>
<dbReference type="Gene3D" id="3.30.565.10">
    <property type="entry name" value="Histidine kinase-like ATPase, C-terminal domain"/>
    <property type="match status" value="1"/>
</dbReference>
<dbReference type="InterPro" id="IPR003594">
    <property type="entry name" value="HATPase_dom"/>
</dbReference>
<reference evidence="2" key="2">
    <citation type="submission" date="2020-09" db="EMBL/GenBank/DDBJ databases">
        <authorList>
            <person name="Sun Q."/>
            <person name="Zhou Y."/>
        </authorList>
    </citation>
    <scope>NUCLEOTIDE SEQUENCE</scope>
    <source>
        <strain evidence="2">CGMCC 4.7138</strain>
    </source>
</reference>
<dbReference type="Pfam" id="PF13581">
    <property type="entry name" value="HATPase_c_2"/>
    <property type="match status" value="1"/>
</dbReference>